<keyword evidence="5" id="KW-0804">Transcription</keyword>
<keyword evidence="9" id="KW-1185">Reference proteome</keyword>
<dbReference type="PRINTS" id="PR01590">
    <property type="entry name" value="HTHFIS"/>
</dbReference>
<dbReference type="SMART" id="SM00091">
    <property type="entry name" value="PAS"/>
    <property type="match status" value="1"/>
</dbReference>
<dbReference type="PROSITE" id="PS00675">
    <property type="entry name" value="SIGMA54_INTERACT_1"/>
    <property type="match status" value="1"/>
</dbReference>
<dbReference type="Pfam" id="PF00158">
    <property type="entry name" value="Sigma54_activat"/>
    <property type="match status" value="1"/>
</dbReference>
<dbReference type="Gene3D" id="1.10.8.60">
    <property type="match status" value="1"/>
</dbReference>
<keyword evidence="3" id="KW-0805">Transcription regulation</keyword>
<dbReference type="Proteomes" id="UP000199387">
    <property type="component" value="Unassembled WGS sequence"/>
</dbReference>
<evidence type="ECO:0000259" key="6">
    <source>
        <dbReference type="PROSITE" id="PS50045"/>
    </source>
</evidence>
<dbReference type="SUPFAM" id="SSF52540">
    <property type="entry name" value="P-loop containing nucleoside triphosphate hydrolases"/>
    <property type="match status" value="1"/>
</dbReference>
<dbReference type="Gene3D" id="1.10.10.60">
    <property type="entry name" value="Homeodomain-like"/>
    <property type="match status" value="1"/>
</dbReference>
<dbReference type="EMBL" id="FMZA01000022">
    <property type="protein sequence ID" value="SDC93430.1"/>
    <property type="molecule type" value="Genomic_DNA"/>
</dbReference>
<proteinExistence type="predicted"/>
<dbReference type="InterPro" id="IPR002197">
    <property type="entry name" value="HTH_Fis"/>
</dbReference>
<evidence type="ECO:0000313" key="9">
    <source>
        <dbReference type="Proteomes" id="UP000199387"/>
    </source>
</evidence>
<dbReference type="Gene3D" id="3.30.450.20">
    <property type="entry name" value="PAS domain"/>
    <property type="match status" value="1"/>
</dbReference>
<organism evidence="8 9">
    <name type="scientific">Melghirimyces thermohalophilus</name>
    <dbReference type="NCBI Taxonomy" id="1236220"/>
    <lineage>
        <taxon>Bacteria</taxon>
        <taxon>Bacillati</taxon>
        <taxon>Bacillota</taxon>
        <taxon>Bacilli</taxon>
        <taxon>Bacillales</taxon>
        <taxon>Thermoactinomycetaceae</taxon>
        <taxon>Melghirimyces</taxon>
    </lineage>
</organism>
<dbReference type="GO" id="GO:0043565">
    <property type="term" value="F:sequence-specific DNA binding"/>
    <property type="evidence" value="ECO:0007669"/>
    <property type="project" value="InterPro"/>
</dbReference>
<dbReference type="InterPro" id="IPR003018">
    <property type="entry name" value="GAF"/>
</dbReference>
<dbReference type="GO" id="GO:0006355">
    <property type="term" value="P:regulation of DNA-templated transcription"/>
    <property type="evidence" value="ECO:0007669"/>
    <property type="project" value="InterPro"/>
</dbReference>
<accession>A0A1G6QLZ9</accession>
<dbReference type="SUPFAM" id="SSF46689">
    <property type="entry name" value="Homeodomain-like"/>
    <property type="match status" value="1"/>
</dbReference>
<dbReference type="Pfam" id="PF25601">
    <property type="entry name" value="AAA_lid_14"/>
    <property type="match status" value="1"/>
</dbReference>
<dbReference type="PROSITE" id="PS50112">
    <property type="entry name" value="PAS"/>
    <property type="match status" value="1"/>
</dbReference>
<dbReference type="STRING" id="1236220.SAMN04488112_12259"/>
<dbReference type="InterPro" id="IPR000014">
    <property type="entry name" value="PAS"/>
</dbReference>
<evidence type="ECO:0000313" key="8">
    <source>
        <dbReference type="EMBL" id="SDC93430.1"/>
    </source>
</evidence>
<dbReference type="InterPro" id="IPR025662">
    <property type="entry name" value="Sigma_54_int_dom_ATP-bd_1"/>
</dbReference>
<dbReference type="InterPro" id="IPR029016">
    <property type="entry name" value="GAF-like_dom_sf"/>
</dbReference>
<dbReference type="CDD" id="cd00009">
    <property type="entry name" value="AAA"/>
    <property type="match status" value="1"/>
</dbReference>
<evidence type="ECO:0000256" key="1">
    <source>
        <dbReference type="ARBA" id="ARBA00022741"/>
    </source>
</evidence>
<dbReference type="GO" id="GO:0005524">
    <property type="term" value="F:ATP binding"/>
    <property type="evidence" value="ECO:0007669"/>
    <property type="project" value="UniProtKB-KW"/>
</dbReference>
<gene>
    <name evidence="8" type="ORF">SAMN04488112_12259</name>
</gene>
<feature type="domain" description="Sigma-54 factor interaction" evidence="6">
    <location>
        <begin position="309"/>
        <end position="537"/>
    </location>
</feature>
<dbReference type="InterPro" id="IPR009057">
    <property type="entry name" value="Homeodomain-like_sf"/>
</dbReference>
<dbReference type="Pfam" id="PF01590">
    <property type="entry name" value="GAF"/>
    <property type="match status" value="1"/>
</dbReference>
<dbReference type="InterPro" id="IPR003593">
    <property type="entry name" value="AAA+_ATPase"/>
</dbReference>
<dbReference type="Gene3D" id="3.40.50.300">
    <property type="entry name" value="P-loop containing nucleotide triphosphate hydrolases"/>
    <property type="match status" value="1"/>
</dbReference>
<dbReference type="CDD" id="cd00130">
    <property type="entry name" value="PAS"/>
    <property type="match status" value="1"/>
</dbReference>
<dbReference type="PROSITE" id="PS50045">
    <property type="entry name" value="SIGMA54_INTERACT_4"/>
    <property type="match status" value="1"/>
</dbReference>
<evidence type="ECO:0000256" key="3">
    <source>
        <dbReference type="ARBA" id="ARBA00023015"/>
    </source>
</evidence>
<dbReference type="InterPro" id="IPR035965">
    <property type="entry name" value="PAS-like_dom_sf"/>
</dbReference>
<sequence>MFPDRHQPIKQSWERSRELGVERHRAVNDILKGGELKDRQDNLREFFQATDDILEHLFLQFKQSEFMVIVSDSDSYIVSAWGEPPFSERAKNVWLDTGANWDESVKGTNAIGTAIFEKKPISVVGDEHFCKENHFLSCYAAPIYSPTGELLCILDVSGDARSHHPHTLGMVVAAAQACEARLTLQQTKNELTLALNENNLLLNEHHQPLLSVNQDGVITRLNRQAAKMLGQSIQECIGKPLSNWFQEETDEILSSNGYSSRVVSLKSVENDKQTKWMVHAVLDNRKRLYHGMVKPIPRRKSKNEIDSHFVSECEKMKKALNIAQAIAPTKATVLIQGETGSGKDWVARTIHNSGGRNGPFLVVNCGALPENLIESELFGYEKGAFTGAHKEGKKGKFEAADQGTLFLDEIGELPLASQTVLLRVLEEKHVTRIGGHRPRPVDVRIVAATNRDLPVEIQKGTFRSDLYYRLCEFEIRIPPLREREDIPQMIDFFLEEMANELEADYLYLDDLGMKKLTMYHWPGNVRELKQVVRQACYNAFILRKSRVISASDIDHPQMNMKQGFLLENQEEKTIREVLEKTNCNISESSRLLGISRTTLYRKISQYESLKNLKKEMKRKEKKK</sequence>
<feature type="domain" description="PAS" evidence="7">
    <location>
        <begin position="201"/>
        <end position="239"/>
    </location>
</feature>
<dbReference type="PANTHER" id="PTHR32071">
    <property type="entry name" value="TRANSCRIPTIONAL REGULATORY PROTEIN"/>
    <property type="match status" value="1"/>
</dbReference>
<dbReference type="AlphaFoldDB" id="A0A1G6QLZ9"/>
<evidence type="ECO:0000259" key="7">
    <source>
        <dbReference type="PROSITE" id="PS50112"/>
    </source>
</evidence>
<dbReference type="SMART" id="SM00382">
    <property type="entry name" value="AAA"/>
    <property type="match status" value="1"/>
</dbReference>
<evidence type="ECO:0000256" key="4">
    <source>
        <dbReference type="ARBA" id="ARBA00023125"/>
    </source>
</evidence>
<keyword evidence="4" id="KW-0238">DNA-binding</keyword>
<dbReference type="InterPro" id="IPR027417">
    <property type="entry name" value="P-loop_NTPase"/>
</dbReference>
<dbReference type="InterPro" id="IPR013767">
    <property type="entry name" value="PAS_fold"/>
</dbReference>
<evidence type="ECO:0000256" key="5">
    <source>
        <dbReference type="ARBA" id="ARBA00023163"/>
    </source>
</evidence>
<dbReference type="FunFam" id="3.40.50.300:FF:000006">
    <property type="entry name" value="DNA-binding transcriptional regulator NtrC"/>
    <property type="match status" value="1"/>
</dbReference>
<dbReference type="Gene3D" id="3.30.450.40">
    <property type="match status" value="1"/>
</dbReference>
<name>A0A1G6QLZ9_9BACL</name>
<dbReference type="InterPro" id="IPR002078">
    <property type="entry name" value="Sigma_54_int"/>
</dbReference>
<evidence type="ECO:0000256" key="2">
    <source>
        <dbReference type="ARBA" id="ARBA00022840"/>
    </source>
</evidence>
<reference evidence="8 9" key="1">
    <citation type="submission" date="2016-10" db="EMBL/GenBank/DDBJ databases">
        <authorList>
            <person name="de Groot N.N."/>
        </authorList>
    </citation>
    <scope>NUCLEOTIDE SEQUENCE [LARGE SCALE GENOMIC DNA]</scope>
    <source>
        <strain evidence="8 9">DSM 45514</strain>
    </source>
</reference>
<dbReference type="InterPro" id="IPR058031">
    <property type="entry name" value="AAA_lid_NorR"/>
</dbReference>
<dbReference type="RefSeq" id="WP_091572639.1">
    <property type="nucleotide sequence ID" value="NZ_FMZA01000022.1"/>
</dbReference>
<dbReference type="SUPFAM" id="SSF55785">
    <property type="entry name" value="PYP-like sensor domain (PAS domain)"/>
    <property type="match status" value="1"/>
</dbReference>
<dbReference type="Pfam" id="PF02954">
    <property type="entry name" value="HTH_8"/>
    <property type="match status" value="1"/>
</dbReference>
<dbReference type="Pfam" id="PF00989">
    <property type="entry name" value="PAS"/>
    <property type="match status" value="1"/>
</dbReference>
<protein>
    <submittedName>
        <fullName evidence="8">Transcriptional regulator of acetoin/glycerol metabolism</fullName>
    </submittedName>
</protein>
<dbReference type="OrthoDB" id="9771372at2"/>
<keyword evidence="2" id="KW-0067">ATP-binding</keyword>
<keyword evidence="1" id="KW-0547">Nucleotide-binding</keyword>